<dbReference type="Proteomes" id="UP001207468">
    <property type="component" value="Unassembled WGS sequence"/>
</dbReference>
<protein>
    <submittedName>
        <fullName evidence="1">Uncharacterized protein</fullName>
    </submittedName>
</protein>
<evidence type="ECO:0000313" key="1">
    <source>
        <dbReference type="EMBL" id="KAI9509555.1"/>
    </source>
</evidence>
<organism evidence="1 2">
    <name type="scientific">Russula earlei</name>
    <dbReference type="NCBI Taxonomy" id="71964"/>
    <lineage>
        <taxon>Eukaryota</taxon>
        <taxon>Fungi</taxon>
        <taxon>Dikarya</taxon>
        <taxon>Basidiomycota</taxon>
        <taxon>Agaricomycotina</taxon>
        <taxon>Agaricomycetes</taxon>
        <taxon>Russulales</taxon>
        <taxon>Russulaceae</taxon>
        <taxon>Russula</taxon>
    </lineage>
</organism>
<name>A0ACC0UCV4_9AGAM</name>
<accession>A0ACC0UCV4</accession>
<reference evidence="1" key="1">
    <citation type="submission" date="2021-03" db="EMBL/GenBank/DDBJ databases">
        <title>Evolutionary priming and transition to the ectomycorrhizal habit in an iconic lineage of mushroom-forming fungi: is preadaptation a requirement?</title>
        <authorList>
            <consortium name="DOE Joint Genome Institute"/>
            <person name="Looney B.P."/>
            <person name="Miyauchi S."/>
            <person name="Morin E."/>
            <person name="Drula E."/>
            <person name="Courty P.E."/>
            <person name="Chicoki N."/>
            <person name="Fauchery L."/>
            <person name="Kohler A."/>
            <person name="Kuo A."/>
            <person name="LaButti K."/>
            <person name="Pangilinan J."/>
            <person name="Lipzen A."/>
            <person name="Riley R."/>
            <person name="Andreopoulos W."/>
            <person name="He G."/>
            <person name="Johnson J."/>
            <person name="Barry K.W."/>
            <person name="Grigoriev I.V."/>
            <person name="Nagy L."/>
            <person name="Hibbett D."/>
            <person name="Henrissat B."/>
            <person name="Matheny P.B."/>
            <person name="Labbe J."/>
            <person name="Martin A.F."/>
        </authorList>
    </citation>
    <scope>NUCLEOTIDE SEQUENCE</scope>
    <source>
        <strain evidence="1">BPL698</strain>
    </source>
</reference>
<sequence>MSRSSTAATSRYPSQLPSKSAWARGPPQQNSSTTIPRAQSPVPPTPVSSPTYPLWFGHSPPSTFGTFGQEVPTKDGVSIPRNPAKKVITHFGSVSILNDKPDSAESVSPPTSTPPPAPKNDKPDFAESVSPPTSTPPPAPKFDKKALEKLFQGPSTHRVSDPSLRWLLLPHDLLPHLPNPVRVSRTSLGSPLILYAKVITVILWPHGHPYIYVQWRTAKTITSASAVGHKLVLAMVSRLLQLCLVRG</sequence>
<comment type="caution">
    <text evidence="1">The sequence shown here is derived from an EMBL/GenBank/DDBJ whole genome shotgun (WGS) entry which is preliminary data.</text>
</comment>
<dbReference type="EMBL" id="JAGFNK010000061">
    <property type="protein sequence ID" value="KAI9509555.1"/>
    <property type="molecule type" value="Genomic_DNA"/>
</dbReference>
<gene>
    <name evidence="1" type="ORF">F5148DRAFT_741497</name>
</gene>
<proteinExistence type="predicted"/>
<keyword evidence="2" id="KW-1185">Reference proteome</keyword>
<evidence type="ECO:0000313" key="2">
    <source>
        <dbReference type="Proteomes" id="UP001207468"/>
    </source>
</evidence>